<dbReference type="InterPro" id="IPR011990">
    <property type="entry name" value="TPR-like_helical_dom_sf"/>
</dbReference>
<dbReference type="PROSITE" id="PS50005">
    <property type="entry name" value="TPR"/>
    <property type="match status" value="1"/>
</dbReference>
<protein>
    <submittedName>
        <fullName evidence="3">Tetratricopeptide repeat protein</fullName>
    </submittedName>
</protein>
<name>A0ABT7XXN7_9VIBR</name>
<feature type="repeat" description="TPR" evidence="1">
    <location>
        <begin position="112"/>
        <end position="145"/>
    </location>
</feature>
<dbReference type="SMART" id="SM00028">
    <property type="entry name" value="TPR"/>
    <property type="match status" value="2"/>
</dbReference>
<comment type="caution">
    <text evidence="3">The sequence shown here is derived from an EMBL/GenBank/DDBJ whole genome shotgun (WGS) entry which is preliminary data.</text>
</comment>
<keyword evidence="2" id="KW-0732">Signal</keyword>
<proteinExistence type="predicted"/>
<feature type="chain" id="PRO_5045290062" evidence="2">
    <location>
        <begin position="19"/>
        <end position="157"/>
    </location>
</feature>
<organism evidence="3 4">
    <name type="scientific">Vibrio agarivorans</name>
    <dbReference type="NCBI Taxonomy" id="153622"/>
    <lineage>
        <taxon>Bacteria</taxon>
        <taxon>Pseudomonadati</taxon>
        <taxon>Pseudomonadota</taxon>
        <taxon>Gammaproteobacteria</taxon>
        <taxon>Vibrionales</taxon>
        <taxon>Vibrionaceae</taxon>
        <taxon>Vibrio</taxon>
    </lineage>
</organism>
<feature type="signal peptide" evidence="2">
    <location>
        <begin position="1"/>
        <end position="18"/>
    </location>
</feature>
<dbReference type="InterPro" id="IPR019734">
    <property type="entry name" value="TPR_rpt"/>
</dbReference>
<dbReference type="Gene3D" id="1.25.40.10">
    <property type="entry name" value="Tetratricopeptide repeat domain"/>
    <property type="match status" value="1"/>
</dbReference>
<reference evidence="3" key="1">
    <citation type="submission" date="2024-05" db="EMBL/GenBank/DDBJ databases">
        <title>Genome Sequences of Four Agar- Degrading Marine Bacteria.</title>
        <authorList>
            <person name="Phillips E.K."/>
            <person name="Shaffer J.C."/>
            <person name="Henson M.W."/>
            <person name="Temperton B."/>
            <person name="Thrash C.J."/>
            <person name="Martin M.O."/>
        </authorList>
    </citation>
    <scope>NUCLEOTIDE SEQUENCE</scope>
    <source>
        <strain evidence="3">EKP203</strain>
    </source>
</reference>
<keyword evidence="4" id="KW-1185">Reference proteome</keyword>
<gene>
    <name evidence="3" type="ORF">QWJ08_03910</name>
</gene>
<accession>A0ABT7XXN7</accession>
<evidence type="ECO:0000313" key="3">
    <source>
        <dbReference type="EMBL" id="MDN2480543.1"/>
    </source>
</evidence>
<dbReference type="Proteomes" id="UP001169719">
    <property type="component" value="Unassembled WGS sequence"/>
</dbReference>
<evidence type="ECO:0000256" key="2">
    <source>
        <dbReference type="SAM" id="SignalP"/>
    </source>
</evidence>
<keyword evidence="1" id="KW-0802">TPR repeat</keyword>
<evidence type="ECO:0000256" key="1">
    <source>
        <dbReference type="PROSITE-ProRule" id="PRU00339"/>
    </source>
</evidence>
<dbReference type="Pfam" id="PF14559">
    <property type="entry name" value="TPR_19"/>
    <property type="match status" value="1"/>
</dbReference>
<dbReference type="SUPFAM" id="SSF48452">
    <property type="entry name" value="TPR-like"/>
    <property type="match status" value="1"/>
</dbReference>
<dbReference type="RefSeq" id="WP_289960769.1">
    <property type="nucleotide sequence ID" value="NZ_JAUEOZ010000001.1"/>
</dbReference>
<sequence>MKLLMTFMLLMSCSIVWAQSNDNANNIVVISHKTAGYESSLNLDINDPNVILHIDTSDHNGDEDDEDTPSITGDINKAVELSNSAQSLAEGENFTQALEALESALEHAPNMAETHALKGSVLFKLGDSAGARQAWKRSLELNPNQPDVKDILAWVGE</sequence>
<dbReference type="EMBL" id="JAUEOZ010000001">
    <property type="protein sequence ID" value="MDN2480543.1"/>
    <property type="molecule type" value="Genomic_DNA"/>
</dbReference>
<evidence type="ECO:0000313" key="4">
    <source>
        <dbReference type="Proteomes" id="UP001169719"/>
    </source>
</evidence>